<reference evidence="2 3" key="1">
    <citation type="submission" date="2018-06" db="EMBL/GenBank/DDBJ databases">
        <title>Freshwater and sediment microbial communities from various areas in North America, analyzing microbe dynamics in response to fracking.</title>
        <authorList>
            <person name="Lamendella R."/>
        </authorList>
    </citation>
    <scope>NUCLEOTIDE SEQUENCE [LARGE SCALE GENOMIC DNA]</scope>
    <source>
        <strain evidence="2 3">114J</strain>
    </source>
</reference>
<proteinExistence type="predicted"/>
<gene>
    <name evidence="2" type="ORF">DET50_12132</name>
</gene>
<dbReference type="OrthoDB" id="6346756at2"/>
<name>A0A366GFF5_9GAMM</name>
<sequence>MNFPKYFNTLSISLVTALTFSSVSISAPKIAVIDGEIRNGSSITIQGSEFGELPSDYRSLWDTVDNQTVFNDLPDGTPVPEDKGPWSRNGSAWANPMSLAKETGHRHAYTSAHYFGKEKAFIGVPRAFNNSTNRNIYVSWWFYSSYDIDQYEGHNKLIRIWDDLDGTQTRISWTQVLLGAYGDASWANWGGVAGTWNKLEIYANADQGTIDTWTNGRKIHSVSNYEKQSVSDGMTVWLIGFDPNYDVYKNLEIRLDDIFVASSPARVELSTSATWAGTGKRREIQPFSSWTSKKIEVNINLGQFSEEDNLYFYVIDSSGNVNSEGFALCPQCPKSPSLELN</sequence>
<evidence type="ECO:0000313" key="2">
    <source>
        <dbReference type="EMBL" id="RBP25690.1"/>
    </source>
</evidence>
<feature type="chain" id="PRO_5016910282" description="Polysaccharide lyase" evidence="1">
    <location>
        <begin position="27"/>
        <end position="341"/>
    </location>
</feature>
<evidence type="ECO:0000313" key="3">
    <source>
        <dbReference type="Proteomes" id="UP000252995"/>
    </source>
</evidence>
<dbReference type="AlphaFoldDB" id="A0A366GFF5"/>
<feature type="signal peptide" evidence="1">
    <location>
        <begin position="1"/>
        <end position="26"/>
    </location>
</feature>
<comment type="caution">
    <text evidence="2">The sequence shown here is derived from an EMBL/GenBank/DDBJ whole genome shotgun (WGS) entry which is preliminary data.</text>
</comment>
<dbReference type="RefSeq" id="WP_147252225.1">
    <property type="nucleotide sequence ID" value="NZ_QNRO01000021.1"/>
</dbReference>
<protein>
    <recommendedName>
        <fullName evidence="4">Polysaccharide lyase</fullName>
    </recommendedName>
</protein>
<evidence type="ECO:0000256" key="1">
    <source>
        <dbReference type="SAM" id="SignalP"/>
    </source>
</evidence>
<evidence type="ECO:0008006" key="4">
    <source>
        <dbReference type="Google" id="ProtNLM"/>
    </source>
</evidence>
<organism evidence="2 3">
    <name type="scientific">Marinobacter pelagius</name>
    <dbReference type="NCBI Taxonomy" id="379482"/>
    <lineage>
        <taxon>Bacteria</taxon>
        <taxon>Pseudomonadati</taxon>
        <taxon>Pseudomonadota</taxon>
        <taxon>Gammaproteobacteria</taxon>
        <taxon>Pseudomonadales</taxon>
        <taxon>Marinobacteraceae</taxon>
        <taxon>Marinobacter</taxon>
    </lineage>
</organism>
<keyword evidence="1" id="KW-0732">Signal</keyword>
<dbReference type="EMBL" id="QNRO01000021">
    <property type="protein sequence ID" value="RBP25690.1"/>
    <property type="molecule type" value="Genomic_DNA"/>
</dbReference>
<accession>A0A366GFF5</accession>
<dbReference type="Proteomes" id="UP000252995">
    <property type="component" value="Unassembled WGS sequence"/>
</dbReference>